<dbReference type="EMBL" id="CP165623">
    <property type="protein sequence ID" value="XDV07421.1"/>
    <property type="molecule type" value="Genomic_DNA"/>
</dbReference>
<proteinExistence type="predicted"/>
<evidence type="ECO:0000313" key="1">
    <source>
        <dbReference type="EMBL" id="XDV07421.1"/>
    </source>
</evidence>
<dbReference type="RefSeq" id="WP_369782447.1">
    <property type="nucleotide sequence ID" value="NZ_CP165623.1"/>
</dbReference>
<dbReference type="AlphaFoldDB" id="A0AB39X0T7"/>
<protein>
    <submittedName>
        <fullName evidence="1">Uncharacterized protein</fullName>
    </submittedName>
</protein>
<sequence>MDDEKIPYGVLEIAGVDVSSLLWEQDEIEQAIRELALYPQFHEHFKEAFGLINYATSFWLEELSYAAHAGSVIATMYRLRDPIDEHASYAKPSSLPNVIRLFIDVDTKTNDSQLTATYALIRAFEGVTALANWLFETEVSIYDLDEDLALHLYAKAPKQYAALAQEERLKDRDVEIKAREFFRECLGDAQQALMLADLCKDIENLDIAKKSFNVSSFLHELLSNAFSAKAFQRASSAGKANSKPNSEKQLNAAQTFGRVTQSAKRHITLNPTISGADLVKALVEKDGIATAPTVRKYLRKGHFLPR</sequence>
<reference evidence="1" key="1">
    <citation type="submission" date="2024-07" db="EMBL/GenBank/DDBJ databases">
        <authorList>
            <person name="Biller S.J."/>
        </authorList>
    </citation>
    <scope>NUCLEOTIDE SEQUENCE</scope>
    <source>
        <strain evidence="1">WC2401</strain>
    </source>
</reference>
<name>A0AB39X0T7_9PSED</name>
<gene>
    <name evidence="1" type="ORF">AB3G35_07435</name>
</gene>
<accession>A0AB39X0T7</accession>
<organism evidence="1">
    <name type="scientific">Pseudomonas sp. WC2401</name>
    <dbReference type="NCBI Taxonomy" id="3234143"/>
    <lineage>
        <taxon>Bacteria</taxon>
        <taxon>Pseudomonadati</taxon>
        <taxon>Pseudomonadota</taxon>
        <taxon>Gammaproteobacteria</taxon>
        <taxon>Pseudomonadales</taxon>
        <taxon>Pseudomonadaceae</taxon>
        <taxon>Pseudomonas</taxon>
    </lineage>
</organism>